<keyword evidence="1" id="KW-0677">Repeat</keyword>
<dbReference type="PANTHER" id="PTHR46388">
    <property type="entry name" value="NHL REPEAT-CONTAINING PROTEIN 2"/>
    <property type="match status" value="1"/>
</dbReference>
<evidence type="ECO:0000313" key="6">
    <source>
        <dbReference type="EMBL" id="MEU9581004.1"/>
    </source>
</evidence>
<dbReference type="InterPro" id="IPR001258">
    <property type="entry name" value="NHL_repeat"/>
</dbReference>
<dbReference type="InterPro" id="IPR035992">
    <property type="entry name" value="Ricin_B-like_lectins"/>
</dbReference>
<evidence type="ECO:0000256" key="1">
    <source>
        <dbReference type="ARBA" id="ARBA00022737"/>
    </source>
</evidence>
<dbReference type="InterPro" id="IPR011042">
    <property type="entry name" value="6-blade_b-propeller_TolB-like"/>
</dbReference>
<dbReference type="SUPFAM" id="SSF50370">
    <property type="entry name" value="Ricin B-like lectins"/>
    <property type="match status" value="1"/>
</dbReference>
<organism evidence="6 7">
    <name type="scientific">Streptomyces chilikensis</name>
    <dbReference type="NCBI Taxonomy" id="1194079"/>
    <lineage>
        <taxon>Bacteria</taxon>
        <taxon>Bacillati</taxon>
        <taxon>Actinomycetota</taxon>
        <taxon>Actinomycetes</taxon>
        <taxon>Kitasatosporales</taxon>
        <taxon>Streptomycetaceae</taxon>
        <taxon>Streptomyces</taxon>
    </lineage>
</organism>
<dbReference type="Gene3D" id="2.120.10.30">
    <property type="entry name" value="TolB, C-terminal domain"/>
    <property type="match status" value="3"/>
</dbReference>
<evidence type="ECO:0000259" key="5">
    <source>
        <dbReference type="Pfam" id="PF25021"/>
    </source>
</evidence>
<feature type="domain" description="Ricin B lectin" evidence="4">
    <location>
        <begin position="365"/>
        <end position="440"/>
    </location>
</feature>
<dbReference type="RefSeq" id="WP_359277214.1">
    <property type="nucleotide sequence ID" value="NZ_JBEZNA010000096.1"/>
</dbReference>
<feature type="repeat" description="NHL" evidence="2">
    <location>
        <begin position="95"/>
        <end position="126"/>
    </location>
</feature>
<evidence type="ECO:0000313" key="7">
    <source>
        <dbReference type="Proteomes" id="UP001551584"/>
    </source>
</evidence>
<evidence type="ECO:0000256" key="3">
    <source>
        <dbReference type="SAM" id="MobiDB-lite"/>
    </source>
</evidence>
<proteinExistence type="predicted"/>
<dbReference type="InterPro" id="IPR000772">
    <property type="entry name" value="Ricin_B_lectin"/>
</dbReference>
<feature type="repeat" description="NHL" evidence="2">
    <location>
        <begin position="139"/>
        <end position="182"/>
    </location>
</feature>
<dbReference type="CDD" id="cd14953">
    <property type="entry name" value="NHL_like_1"/>
    <property type="match status" value="1"/>
</dbReference>
<dbReference type="EMBL" id="JBEZNA010000096">
    <property type="protein sequence ID" value="MEU9581004.1"/>
    <property type="molecule type" value="Genomic_DNA"/>
</dbReference>
<comment type="caution">
    <text evidence="6">The sequence shown here is derived from an EMBL/GenBank/DDBJ whole genome shotgun (WGS) entry which is preliminary data.</text>
</comment>
<evidence type="ECO:0000256" key="2">
    <source>
        <dbReference type="PROSITE-ProRule" id="PRU00504"/>
    </source>
</evidence>
<dbReference type="PANTHER" id="PTHR46388:SF2">
    <property type="entry name" value="NHL REPEAT-CONTAINING PROTEIN 2"/>
    <property type="match status" value="1"/>
</dbReference>
<feature type="repeat" description="NHL" evidence="2">
    <location>
        <begin position="264"/>
        <end position="294"/>
    </location>
</feature>
<dbReference type="InterPro" id="IPR056822">
    <property type="entry name" value="TEN_NHL"/>
</dbReference>
<accession>A0ABV3EXV3</accession>
<dbReference type="SUPFAM" id="SSF101898">
    <property type="entry name" value="NHL repeat"/>
    <property type="match status" value="1"/>
</dbReference>
<reference evidence="6 7" key="1">
    <citation type="submission" date="2024-06" db="EMBL/GenBank/DDBJ databases">
        <title>The Natural Products Discovery Center: Release of the First 8490 Sequenced Strains for Exploring Actinobacteria Biosynthetic Diversity.</title>
        <authorList>
            <person name="Kalkreuter E."/>
            <person name="Kautsar S.A."/>
            <person name="Yang D."/>
            <person name="Bader C.D."/>
            <person name="Teijaro C.N."/>
            <person name="Fluegel L."/>
            <person name="Davis C.M."/>
            <person name="Simpson J.R."/>
            <person name="Lauterbach L."/>
            <person name="Steele A.D."/>
            <person name="Gui C."/>
            <person name="Meng S."/>
            <person name="Li G."/>
            <person name="Viehrig K."/>
            <person name="Ye F."/>
            <person name="Su P."/>
            <person name="Kiefer A.F."/>
            <person name="Nichols A."/>
            <person name="Cepeda A.J."/>
            <person name="Yan W."/>
            <person name="Fan B."/>
            <person name="Jiang Y."/>
            <person name="Adhikari A."/>
            <person name="Zheng C.-J."/>
            <person name="Schuster L."/>
            <person name="Cowan T.M."/>
            <person name="Smanski M.J."/>
            <person name="Chevrette M.G."/>
            <person name="De Carvalho L.P.S."/>
            <person name="Shen B."/>
        </authorList>
    </citation>
    <scope>NUCLEOTIDE SEQUENCE [LARGE SCALE GENOMIC DNA]</scope>
    <source>
        <strain evidence="6 7">NPDC048117</strain>
    </source>
</reference>
<feature type="repeat" description="NHL" evidence="2">
    <location>
        <begin position="195"/>
        <end position="238"/>
    </location>
</feature>
<sequence length="508" mass="52596">MSKAQTAAEGDDLAPRITTIAGTGDAGAQKDDGPAVTARLDRPYGLAMDSTGTLYLSDHNNHRVRKVTTDGRIRTVAGTGTAGFGGDHGPALSAQLDCPREVAVDRAGNLYIADSENHRIRKVTADGQIRTVAGTGTAGFSGDGGPATSAELNCPYGVAVDSTGNLYIADTDNHRVRKVTPDGRIRTVAGTGTPGFSGDGSPAAAAQLNGPYGVAVDGAGDLYITDADNHRVRKVAGDGTISTVAGTGTDGFSGDGGPATSARLDFPLGVVADHTGALYVSDHNNHRVRKIAGDGTISTVAGTGTDAFSGDGGPATSAQLNYPFGLAVDCVGALYIADYVNNRVRKVAAAAMAGLPASGTVVSWASIRSRLRIGVTRESLKDGATIQQSLAAPRQSQRWRLVVAGKSDSGDMVYTLENVRSGKVLEVDEARVAAGAVVAQRAYEGDEAHHQQWRLIPVGTVADGRLVYEIANRSSGLLLGVGTNAPMVITQRWAEGDHRGRQWQLLPM</sequence>
<gene>
    <name evidence="6" type="ORF">AB0D95_27680</name>
</gene>
<feature type="region of interest" description="Disordered" evidence="3">
    <location>
        <begin position="1"/>
        <end position="35"/>
    </location>
</feature>
<protein>
    <submittedName>
        <fullName evidence="6">RICIN domain-containing protein</fullName>
    </submittedName>
</protein>
<keyword evidence="7" id="KW-1185">Reference proteome</keyword>
<dbReference type="Proteomes" id="UP001551584">
    <property type="component" value="Unassembled WGS sequence"/>
</dbReference>
<dbReference type="CDD" id="cd00161">
    <property type="entry name" value="beta-trefoil_Ricin-like"/>
    <property type="match status" value="1"/>
</dbReference>
<dbReference type="PROSITE" id="PS50231">
    <property type="entry name" value="RICIN_B_LECTIN"/>
    <property type="match status" value="1"/>
</dbReference>
<name>A0ABV3EXV3_9ACTN</name>
<dbReference type="Pfam" id="PF01436">
    <property type="entry name" value="NHL"/>
    <property type="match status" value="4"/>
</dbReference>
<evidence type="ECO:0000259" key="4">
    <source>
        <dbReference type="Pfam" id="PF14200"/>
    </source>
</evidence>
<dbReference type="Pfam" id="PF14200">
    <property type="entry name" value="RicinB_lectin_2"/>
    <property type="match status" value="1"/>
</dbReference>
<dbReference type="Gene3D" id="2.80.10.50">
    <property type="match status" value="1"/>
</dbReference>
<dbReference type="PROSITE" id="PS51125">
    <property type="entry name" value="NHL"/>
    <property type="match status" value="4"/>
</dbReference>
<dbReference type="Pfam" id="PF25021">
    <property type="entry name" value="TEN_NHL"/>
    <property type="match status" value="1"/>
</dbReference>
<feature type="domain" description="Teneurin NHL" evidence="5">
    <location>
        <begin position="197"/>
        <end position="247"/>
    </location>
</feature>